<evidence type="ECO:0000256" key="1">
    <source>
        <dbReference type="ARBA" id="ARBA00004123"/>
    </source>
</evidence>
<evidence type="ECO:0000256" key="7">
    <source>
        <dbReference type="ARBA" id="ARBA00023242"/>
    </source>
</evidence>
<dbReference type="AlphaFoldDB" id="A0A3P6EPR4"/>
<keyword evidence="2" id="KW-0936">Ethylene signaling pathway</keyword>
<dbReference type="PRINTS" id="PR00367">
    <property type="entry name" value="ETHRSPELEMNT"/>
</dbReference>
<feature type="region of interest" description="Disordered" evidence="9">
    <location>
        <begin position="183"/>
        <end position="245"/>
    </location>
</feature>
<feature type="compositionally biased region" description="Polar residues" evidence="9">
    <location>
        <begin position="221"/>
        <end position="230"/>
    </location>
</feature>
<dbReference type="GO" id="GO:0003700">
    <property type="term" value="F:DNA-binding transcription factor activity"/>
    <property type="evidence" value="ECO:0007669"/>
    <property type="project" value="InterPro"/>
</dbReference>
<keyword evidence="5" id="KW-0010">Activator</keyword>
<name>A0A3P6EPR4_BRAOL</name>
<evidence type="ECO:0000256" key="6">
    <source>
        <dbReference type="ARBA" id="ARBA00023163"/>
    </source>
</evidence>
<organism evidence="11">
    <name type="scientific">Brassica oleracea</name>
    <name type="common">Wild cabbage</name>
    <dbReference type="NCBI Taxonomy" id="3712"/>
    <lineage>
        <taxon>Eukaryota</taxon>
        <taxon>Viridiplantae</taxon>
        <taxon>Streptophyta</taxon>
        <taxon>Embryophyta</taxon>
        <taxon>Tracheophyta</taxon>
        <taxon>Spermatophyta</taxon>
        <taxon>Magnoliopsida</taxon>
        <taxon>eudicotyledons</taxon>
        <taxon>Gunneridae</taxon>
        <taxon>Pentapetalae</taxon>
        <taxon>rosids</taxon>
        <taxon>malvids</taxon>
        <taxon>Brassicales</taxon>
        <taxon>Brassicaceae</taxon>
        <taxon>Brassiceae</taxon>
        <taxon>Brassica</taxon>
    </lineage>
</organism>
<dbReference type="InterPro" id="IPR036955">
    <property type="entry name" value="AP2/ERF_dom_sf"/>
</dbReference>
<feature type="compositionally biased region" description="Basic residues" evidence="9">
    <location>
        <begin position="187"/>
        <end position="198"/>
    </location>
</feature>
<keyword evidence="4" id="KW-0238">DNA-binding</keyword>
<dbReference type="InterPro" id="IPR016177">
    <property type="entry name" value="DNA-bd_dom_sf"/>
</dbReference>
<dbReference type="PANTHER" id="PTHR31657:SF87">
    <property type="entry name" value="ETHYLENE-RESPONSIVE TRANSCRIPTION FACTOR RAP2-13"/>
    <property type="match status" value="1"/>
</dbReference>
<dbReference type="GO" id="GO:0005634">
    <property type="term" value="C:nucleus"/>
    <property type="evidence" value="ECO:0007669"/>
    <property type="project" value="UniProtKB-SubCell"/>
</dbReference>
<accession>A0A3P6EPR4</accession>
<dbReference type="InterPro" id="IPR001471">
    <property type="entry name" value="AP2/ERF_dom"/>
</dbReference>
<dbReference type="Gene3D" id="3.30.730.10">
    <property type="entry name" value="AP2/ERF domain"/>
    <property type="match status" value="1"/>
</dbReference>
<evidence type="ECO:0000259" key="10">
    <source>
        <dbReference type="PROSITE" id="PS51032"/>
    </source>
</evidence>
<keyword evidence="6" id="KW-0804">Transcription</keyword>
<dbReference type="GO" id="GO:0000976">
    <property type="term" value="F:transcription cis-regulatory region binding"/>
    <property type="evidence" value="ECO:0007669"/>
    <property type="project" value="UniProtKB-ARBA"/>
</dbReference>
<keyword evidence="3" id="KW-0805">Transcription regulation</keyword>
<comment type="similarity">
    <text evidence="8">Belongs to the AP2/ERF transcription factor family. ERF subfamily.</text>
</comment>
<evidence type="ECO:0000256" key="3">
    <source>
        <dbReference type="ARBA" id="ARBA00023015"/>
    </source>
</evidence>
<reference evidence="11" key="1">
    <citation type="submission" date="2018-11" db="EMBL/GenBank/DDBJ databases">
        <authorList>
            <consortium name="Genoscope - CEA"/>
            <person name="William W."/>
        </authorList>
    </citation>
    <scope>NUCLEOTIDE SEQUENCE</scope>
</reference>
<protein>
    <recommendedName>
        <fullName evidence="10">AP2/ERF domain-containing protein</fullName>
    </recommendedName>
</protein>
<keyword evidence="7" id="KW-0539">Nucleus</keyword>
<dbReference type="EMBL" id="LR031876">
    <property type="protein sequence ID" value="VDD37134.1"/>
    <property type="molecule type" value="Genomic_DNA"/>
</dbReference>
<evidence type="ECO:0000256" key="8">
    <source>
        <dbReference type="ARBA" id="ARBA00024343"/>
    </source>
</evidence>
<gene>
    <name evidence="11" type="ORF">BOLC7T42694H</name>
</gene>
<dbReference type="GO" id="GO:0009873">
    <property type="term" value="P:ethylene-activated signaling pathway"/>
    <property type="evidence" value="ECO:0007669"/>
    <property type="project" value="UniProtKB-KW"/>
</dbReference>
<evidence type="ECO:0000256" key="5">
    <source>
        <dbReference type="ARBA" id="ARBA00023159"/>
    </source>
</evidence>
<dbReference type="Pfam" id="PF00847">
    <property type="entry name" value="AP2"/>
    <property type="match status" value="1"/>
</dbReference>
<dbReference type="SUPFAM" id="SSF54171">
    <property type="entry name" value="DNA-binding domain"/>
    <property type="match status" value="1"/>
</dbReference>
<proteinExistence type="inferred from homology"/>
<dbReference type="PANTHER" id="PTHR31657">
    <property type="entry name" value="ETHYLENE-RESPONSIVE TRANSCRIPTION FACTOR ERF061"/>
    <property type="match status" value="1"/>
</dbReference>
<evidence type="ECO:0000256" key="2">
    <source>
        <dbReference type="ARBA" id="ARBA00022745"/>
    </source>
</evidence>
<evidence type="ECO:0000256" key="9">
    <source>
        <dbReference type="SAM" id="MobiDB-lite"/>
    </source>
</evidence>
<dbReference type="SMART" id="SM00380">
    <property type="entry name" value="AP2"/>
    <property type="match status" value="1"/>
</dbReference>
<dbReference type="FunFam" id="3.30.730.10:FF:000001">
    <property type="entry name" value="Ethylene-responsive transcription factor 2"/>
    <property type="match status" value="1"/>
</dbReference>
<dbReference type="InterPro" id="IPR051758">
    <property type="entry name" value="ERF/AP2-like"/>
</dbReference>
<evidence type="ECO:0000313" key="11">
    <source>
        <dbReference type="EMBL" id="VDD37134.1"/>
    </source>
</evidence>
<sequence>MASTMDFYSSKTLQTYDPCGGELMEALLPFIKSPSCGPTASAFASSFAGSYPEVCLTQPIPHGSSDLHQLGSKIQSFSNLLTPKPVPMKQSWVAPKQMKLYRGVRQRHWGKWVAEIRLPRSRTRLWLGTFDTAEDAALVYDKAAHKLRGDLARLNFPNLRHDGSVTSLDAKLEAICQNLAVTQKQGKPAKKSSSRKRSSSAAKKQPEVDYRPSPAKEVYSNAESPPSTKGEQPPWNVSFALEKYP</sequence>
<comment type="subcellular location">
    <subcellularLocation>
        <location evidence="1">Nucleus</location>
    </subcellularLocation>
</comment>
<evidence type="ECO:0000256" key="4">
    <source>
        <dbReference type="ARBA" id="ARBA00023125"/>
    </source>
</evidence>
<dbReference type="PROSITE" id="PS51032">
    <property type="entry name" value="AP2_ERF"/>
    <property type="match status" value="1"/>
</dbReference>
<dbReference type="CDD" id="cd00018">
    <property type="entry name" value="AP2"/>
    <property type="match status" value="1"/>
</dbReference>
<feature type="domain" description="AP2/ERF" evidence="10">
    <location>
        <begin position="100"/>
        <end position="157"/>
    </location>
</feature>